<dbReference type="Pfam" id="PF21742">
    <property type="entry name" value="DUF6868"/>
    <property type="match status" value="1"/>
</dbReference>
<feature type="transmembrane region" description="Helical" evidence="1">
    <location>
        <begin position="12"/>
        <end position="32"/>
    </location>
</feature>
<evidence type="ECO:0000313" key="3">
    <source>
        <dbReference type="EMBL" id="MDT7042874.1"/>
    </source>
</evidence>
<feature type="domain" description="DUF6868" evidence="2">
    <location>
        <begin position="2"/>
        <end position="80"/>
    </location>
</feature>
<comment type="caution">
    <text evidence="3">The sequence shown here is derived from an EMBL/GenBank/DDBJ whole genome shotgun (WGS) entry which is preliminary data.</text>
</comment>
<organism evidence="3 4">
    <name type="scientific">Candidatus Nitronereus thalassa</name>
    <dbReference type="NCBI Taxonomy" id="3020898"/>
    <lineage>
        <taxon>Bacteria</taxon>
        <taxon>Pseudomonadati</taxon>
        <taxon>Nitrospirota</taxon>
        <taxon>Nitrospiria</taxon>
        <taxon>Nitrospirales</taxon>
        <taxon>Nitrospiraceae</taxon>
        <taxon>Candidatus Nitronereus</taxon>
    </lineage>
</organism>
<keyword evidence="1" id="KW-0812">Transmembrane</keyword>
<accession>A0ABU3K8Y4</accession>
<evidence type="ECO:0000256" key="1">
    <source>
        <dbReference type="SAM" id="Phobius"/>
    </source>
</evidence>
<proteinExistence type="predicted"/>
<dbReference type="InterPro" id="IPR049220">
    <property type="entry name" value="DUF6868"/>
</dbReference>
<gene>
    <name evidence="3" type="ORF">PPG34_10960</name>
</gene>
<keyword evidence="1" id="KW-1133">Transmembrane helix</keyword>
<evidence type="ECO:0000313" key="4">
    <source>
        <dbReference type="Proteomes" id="UP001250932"/>
    </source>
</evidence>
<sequence length="81" mass="9605">MMTITELTELLGWASVINICFLLVSFFFVAWMRETAIKIHSYFFGLNEQDLLRAYFQYLAQYKIVVLVFFVVPYFALKIMS</sequence>
<reference evidence="3 4" key="1">
    <citation type="journal article" date="2023" name="ISME J.">
        <title>Cultivation and genomic characterization of novel and ubiquitous marine nitrite-oxidizing bacteria from the Nitrospirales.</title>
        <authorList>
            <person name="Mueller A.J."/>
            <person name="Daebeler A."/>
            <person name="Herbold C.W."/>
            <person name="Kirkegaard R.H."/>
            <person name="Daims H."/>
        </authorList>
    </citation>
    <scope>NUCLEOTIDE SEQUENCE [LARGE SCALE GENOMIC DNA]</scope>
    <source>
        <strain evidence="3 4">EB</strain>
    </source>
</reference>
<evidence type="ECO:0000259" key="2">
    <source>
        <dbReference type="Pfam" id="PF21742"/>
    </source>
</evidence>
<dbReference type="Proteomes" id="UP001250932">
    <property type="component" value="Unassembled WGS sequence"/>
</dbReference>
<feature type="transmembrane region" description="Helical" evidence="1">
    <location>
        <begin position="55"/>
        <end position="77"/>
    </location>
</feature>
<dbReference type="EMBL" id="JAQOUE010000001">
    <property type="protein sequence ID" value="MDT7042874.1"/>
    <property type="molecule type" value="Genomic_DNA"/>
</dbReference>
<name>A0ABU3K8Y4_9BACT</name>
<keyword evidence="4" id="KW-1185">Reference proteome</keyword>
<protein>
    <recommendedName>
        <fullName evidence="2">DUF6868 domain-containing protein</fullName>
    </recommendedName>
</protein>
<keyword evidence="1" id="KW-0472">Membrane</keyword>
<dbReference type="RefSeq" id="WP_313833337.1">
    <property type="nucleotide sequence ID" value="NZ_JAQOUE010000001.1"/>
</dbReference>